<dbReference type="KEGG" id="aey:CDG81_05445"/>
<keyword evidence="7" id="KW-1133">Transmembrane helix</keyword>
<comment type="pathway">
    <text evidence="1">Lipid metabolism.</text>
</comment>
<dbReference type="Proteomes" id="UP000215043">
    <property type="component" value="Chromosome"/>
</dbReference>
<dbReference type="CDD" id="cd07989">
    <property type="entry name" value="LPLAT_AGPAT-like"/>
    <property type="match status" value="1"/>
</dbReference>
<evidence type="ECO:0000256" key="6">
    <source>
        <dbReference type="SAM" id="MobiDB-lite"/>
    </source>
</evidence>
<dbReference type="SMART" id="SM00563">
    <property type="entry name" value="PlsC"/>
    <property type="match status" value="1"/>
</dbReference>
<evidence type="ECO:0000313" key="9">
    <source>
        <dbReference type="EMBL" id="ASU77848.1"/>
    </source>
</evidence>
<dbReference type="EMBL" id="CP022752">
    <property type="protein sequence ID" value="ASU77848.1"/>
    <property type="molecule type" value="Genomic_DNA"/>
</dbReference>
<gene>
    <name evidence="9" type="ORF">CDG81_05445</name>
</gene>
<dbReference type="GO" id="GO:0003841">
    <property type="term" value="F:1-acylglycerol-3-phosphate O-acyltransferase activity"/>
    <property type="evidence" value="ECO:0007669"/>
    <property type="project" value="TreeGrafter"/>
</dbReference>
<dbReference type="Pfam" id="PF01553">
    <property type="entry name" value="Acyltransferase"/>
    <property type="match status" value="1"/>
</dbReference>
<keyword evidence="5 9" id="KW-0012">Acyltransferase</keyword>
<sequence>MTGADAWTPTSPCDRHCLPSRDALPRATLGCRVRRVLAVGALVVCGLLLVPAVPVLPRGLRGGVGRAWFSGLLAAFGVRLRVRGAPPRITGEGVGTLVVSNHVSWLDVLALRSVCPMRLLAKSEVRGWPLVGVLAVRAGTLFIDRDRPSHLPAVIDAVADALRRGDVVGAFPEGTTWCGRGIGRYRPAVFQAALDAGAPVRPVALRYRLADGSPTTAAAFVGEDTLLGSVREVLGVRGLVVELVSLPSPRAEPVPRIGRFELPASGRAGSTGPPEVGGAPRLPASTARRRLAARCARATAEVCETPPPENHWTCTAVEVATSCGERSERPRGDEHRDGTGSRRLAVGTAVP</sequence>
<feature type="region of interest" description="Disordered" evidence="6">
    <location>
        <begin position="322"/>
        <end position="351"/>
    </location>
</feature>
<feature type="domain" description="Phospholipid/glycerol acyltransferase" evidence="8">
    <location>
        <begin position="96"/>
        <end position="208"/>
    </location>
</feature>
<evidence type="ECO:0000256" key="1">
    <source>
        <dbReference type="ARBA" id="ARBA00005189"/>
    </source>
</evidence>
<dbReference type="InterPro" id="IPR002123">
    <property type="entry name" value="Plipid/glycerol_acylTrfase"/>
</dbReference>
<dbReference type="AlphaFoldDB" id="A0A223RPR2"/>
<keyword evidence="3 9" id="KW-0808">Transferase</keyword>
<dbReference type="GO" id="GO:0006654">
    <property type="term" value="P:phosphatidic acid biosynthetic process"/>
    <property type="evidence" value="ECO:0007669"/>
    <property type="project" value="TreeGrafter"/>
</dbReference>
<keyword evidence="2" id="KW-0444">Lipid biosynthesis</keyword>
<keyword evidence="7" id="KW-0472">Membrane</keyword>
<dbReference type="PANTHER" id="PTHR10434">
    <property type="entry name" value="1-ACYL-SN-GLYCEROL-3-PHOSPHATE ACYLTRANSFERASE"/>
    <property type="match status" value="1"/>
</dbReference>
<evidence type="ECO:0000256" key="4">
    <source>
        <dbReference type="ARBA" id="ARBA00023098"/>
    </source>
</evidence>
<evidence type="ECO:0000256" key="3">
    <source>
        <dbReference type="ARBA" id="ARBA00022679"/>
    </source>
</evidence>
<keyword evidence="7" id="KW-0812">Transmembrane</keyword>
<evidence type="ECO:0000256" key="7">
    <source>
        <dbReference type="SAM" id="Phobius"/>
    </source>
</evidence>
<proteinExistence type="predicted"/>
<feature type="compositionally biased region" description="Basic and acidic residues" evidence="6">
    <location>
        <begin position="325"/>
        <end position="340"/>
    </location>
</feature>
<accession>A0A223RPR2</accession>
<dbReference type="RefSeq" id="WP_052428470.1">
    <property type="nucleotide sequence ID" value="NZ_CP022752.1"/>
</dbReference>
<name>A0A223RPR2_9ACTN</name>
<protein>
    <submittedName>
        <fullName evidence="9">1-acyl-sn-glycerol-3-phosphate acyltransferase</fullName>
    </submittedName>
</protein>
<organism evidence="9 10">
    <name type="scientific">Actinopolyspora erythraea</name>
    <dbReference type="NCBI Taxonomy" id="414996"/>
    <lineage>
        <taxon>Bacteria</taxon>
        <taxon>Bacillati</taxon>
        <taxon>Actinomycetota</taxon>
        <taxon>Actinomycetes</taxon>
        <taxon>Actinopolysporales</taxon>
        <taxon>Actinopolysporaceae</taxon>
        <taxon>Actinopolyspora</taxon>
    </lineage>
</organism>
<dbReference type="PANTHER" id="PTHR10434:SF64">
    <property type="entry name" value="1-ACYL-SN-GLYCEROL-3-PHOSPHATE ACYLTRANSFERASE-RELATED"/>
    <property type="match status" value="1"/>
</dbReference>
<reference evidence="9 10" key="1">
    <citation type="submission" date="2017-08" db="EMBL/GenBank/DDBJ databases">
        <title>The complete genome sequence of moderately halophilic actinomycete Actinopolyspora erythraea YIM 90600, the producer of novel erythromycin, novel actinopolysporins A-C and tubercidin.</title>
        <authorList>
            <person name="Yin M."/>
            <person name="Tang S."/>
        </authorList>
    </citation>
    <scope>NUCLEOTIDE SEQUENCE [LARGE SCALE GENOMIC DNA]</scope>
    <source>
        <strain evidence="9 10">YIM 90600</strain>
    </source>
</reference>
<evidence type="ECO:0000259" key="8">
    <source>
        <dbReference type="SMART" id="SM00563"/>
    </source>
</evidence>
<dbReference type="SUPFAM" id="SSF69593">
    <property type="entry name" value="Glycerol-3-phosphate (1)-acyltransferase"/>
    <property type="match status" value="1"/>
</dbReference>
<keyword evidence="4" id="KW-0443">Lipid metabolism</keyword>
<evidence type="ECO:0000313" key="10">
    <source>
        <dbReference type="Proteomes" id="UP000215043"/>
    </source>
</evidence>
<dbReference type="OrthoDB" id="5184723at2"/>
<feature type="transmembrane region" description="Helical" evidence="7">
    <location>
        <begin position="36"/>
        <end position="57"/>
    </location>
</feature>
<evidence type="ECO:0000256" key="5">
    <source>
        <dbReference type="ARBA" id="ARBA00023315"/>
    </source>
</evidence>
<evidence type="ECO:0000256" key="2">
    <source>
        <dbReference type="ARBA" id="ARBA00022516"/>
    </source>
</evidence>